<evidence type="ECO:0000313" key="21">
    <source>
        <dbReference type="Proteomes" id="UP000271426"/>
    </source>
</evidence>
<evidence type="ECO:0000256" key="13">
    <source>
        <dbReference type="ARBA" id="ARBA00023136"/>
    </source>
</evidence>
<feature type="transmembrane region" description="Helical" evidence="19">
    <location>
        <begin position="221"/>
        <end position="240"/>
    </location>
</feature>
<feature type="transmembrane region" description="Helical" evidence="19">
    <location>
        <begin position="252"/>
        <end position="272"/>
    </location>
</feature>
<proteinExistence type="inferred from homology"/>
<name>A0A3G6IXN0_9CORY</name>
<evidence type="ECO:0000256" key="16">
    <source>
        <dbReference type="ARBA" id="ARBA00032853"/>
    </source>
</evidence>
<evidence type="ECO:0000256" key="19">
    <source>
        <dbReference type="HAMAP-Rule" id="MF_00719"/>
    </source>
</evidence>
<dbReference type="OrthoDB" id="9794223at2"/>
<evidence type="ECO:0000256" key="8">
    <source>
        <dbReference type="ARBA" id="ARBA00022573"/>
    </source>
</evidence>
<dbReference type="EMBL" id="CP033898">
    <property type="protein sequence ID" value="AZA08890.1"/>
    <property type="molecule type" value="Genomic_DNA"/>
</dbReference>
<comment type="similarity">
    <text evidence="4 19">Belongs to the CobS family.</text>
</comment>
<dbReference type="HAMAP" id="MF_00719">
    <property type="entry name" value="CobS"/>
    <property type="match status" value="1"/>
</dbReference>
<dbReference type="PANTHER" id="PTHR34148:SF1">
    <property type="entry name" value="ADENOSYLCOBINAMIDE-GDP RIBAZOLETRANSFERASE"/>
    <property type="match status" value="1"/>
</dbReference>
<comment type="pathway">
    <text evidence="3 19">Cofactor biosynthesis; adenosylcobalamin biosynthesis; adenosylcobalamin from cob(II)yrinate a,c-diamide: step 7/7.</text>
</comment>
<dbReference type="InterPro" id="IPR003805">
    <property type="entry name" value="CobS"/>
</dbReference>
<evidence type="ECO:0000256" key="7">
    <source>
        <dbReference type="ARBA" id="ARBA00022475"/>
    </source>
</evidence>
<evidence type="ECO:0000256" key="4">
    <source>
        <dbReference type="ARBA" id="ARBA00010561"/>
    </source>
</evidence>
<keyword evidence="10 19" id="KW-0812">Transmembrane</keyword>
<evidence type="ECO:0000256" key="1">
    <source>
        <dbReference type="ARBA" id="ARBA00001946"/>
    </source>
</evidence>
<feature type="transmembrane region" description="Helical" evidence="19">
    <location>
        <begin position="123"/>
        <end position="149"/>
    </location>
</feature>
<evidence type="ECO:0000256" key="15">
    <source>
        <dbReference type="ARBA" id="ARBA00032605"/>
    </source>
</evidence>
<protein>
    <recommendedName>
        <fullName evidence="6 19">Adenosylcobinamide-GDP ribazoletransferase</fullName>
        <ecNumber evidence="5 19">2.7.8.26</ecNumber>
    </recommendedName>
    <alternativeName>
        <fullName evidence="16 19">Cobalamin synthase</fullName>
    </alternativeName>
    <alternativeName>
        <fullName evidence="15 19">Cobalamin-5'-phosphate synthase</fullName>
    </alternativeName>
</protein>
<keyword evidence="11 19" id="KW-0460">Magnesium</keyword>
<evidence type="ECO:0000256" key="5">
    <source>
        <dbReference type="ARBA" id="ARBA00013200"/>
    </source>
</evidence>
<evidence type="ECO:0000256" key="10">
    <source>
        <dbReference type="ARBA" id="ARBA00022692"/>
    </source>
</evidence>
<comment type="catalytic activity">
    <reaction evidence="18 19">
        <text>alpha-ribazole 5'-phosphate + adenosylcob(III)inamide-GDP = adenosylcob(III)alamin 5'-phosphate + GMP + H(+)</text>
        <dbReference type="Rhea" id="RHEA:23560"/>
        <dbReference type="ChEBI" id="CHEBI:15378"/>
        <dbReference type="ChEBI" id="CHEBI:57918"/>
        <dbReference type="ChEBI" id="CHEBI:58115"/>
        <dbReference type="ChEBI" id="CHEBI:60487"/>
        <dbReference type="ChEBI" id="CHEBI:60493"/>
        <dbReference type="EC" id="2.7.8.26"/>
    </reaction>
</comment>
<feature type="transmembrane region" description="Helical" evidence="19">
    <location>
        <begin position="55"/>
        <end position="83"/>
    </location>
</feature>
<evidence type="ECO:0000256" key="12">
    <source>
        <dbReference type="ARBA" id="ARBA00022989"/>
    </source>
</evidence>
<dbReference type="EC" id="2.7.8.26" evidence="5 19"/>
<dbReference type="RefSeq" id="WP_123959880.1">
    <property type="nucleotide sequence ID" value="NZ_CP033898.1"/>
</dbReference>
<organism evidence="20 21">
    <name type="scientific">Corynebacterium pseudopelargi</name>
    <dbReference type="NCBI Taxonomy" id="2080757"/>
    <lineage>
        <taxon>Bacteria</taxon>
        <taxon>Bacillati</taxon>
        <taxon>Actinomycetota</taxon>
        <taxon>Actinomycetes</taxon>
        <taxon>Mycobacteriales</taxon>
        <taxon>Corynebacteriaceae</taxon>
        <taxon>Corynebacterium</taxon>
    </lineage>
</organism>
<keyword evidence="13 19" id="KW-0472">Membrane</keyword>
<evidence type="ECO:0000256" key="14">
    <source>
        <dbReference type="ARBA" id="ARBA00025228"/>
    </source>
</evidence>
<evidence type="ECO:0000256" key="11">
    <source>
        <dbReference type="ARBA" id="ARBA00022842"/>
    </source>
</evidence>
<keyword evidence="21" id="KW-1185">Reference proteome</keyword>
<dbReference type="Pfam" id="PF02654">
    <property type="entry name" value="CobS"/>
    <property type="match status" value="1"/>
</dbReference>
<comment type="subcellular location">
    <subcellularLocation>
        <location evidence="2 19">Cell membrane</location>
        <topology evidence="2 19">Multi-pass membrane protein</topology>
    </subcellularLocation>
</comment>
<evidence type="ECO:0000256" key="18">
    <source>
        <dbReference type="ARBA" id="ARBA00049504"/>
    </source>
</evidence>
<evidence type="ECO:0000313" key="20">
    <source>
        <dbReference type="EMBL" id="AZA08890.1"/>
    </source>
</evidence>
<keyword evidence="12 19" id="KW-1133">Transmembrane helix</keyword>
<keyword evidence="9 19" id="KW-0808">Transferase</keyword>
<dbReference type="GO" id="GO:0051073">
    <property type="term" value="F:adenosylcobinamide-GDP ribazoletransferase activity"/>
    <property type="evidence" value="ECO:0007669"/>
    <property type="project" value="UniProtKB-UniRule"/>
</dbReference>
<feature type="transmembrane region" description="Helical" evidence="19">
    <location>
        <begin position="155"/>
        <end position="175"/>
    </location>
</feature>
<dbReference type="GO" id="GO:0008818">
    <property type="term" value="F:cobalamin 5'-phosphate synthase activity"/>
    <property type="evidence" value="ECO:0007669"/>
    <property type="project" value="UniProtKB-UniRule"/>
</dbReference>
<dbReference type="AlphaFoldDB" id="A0A3G6IXN0"/>
<comment type="function">
    <text evidence="14 19">Joins adenosylcobinamide-GDP and alpha-ribazole to generate adenosylcobalamin (Ado-cobalamin). Also synthesizes adenosylcobalamin 5'-phosphate from adenosylcobinamide-GDP and alpha-ribazole 5'-phosphate.</text>
</comment>
<dbReference type="KEGG" id="cpso:CPPEL_03810"/>
<dbReference type="GO" id="GO:0005886">
    <property type="term" value="C:plasma membrane"/>
    <property type="evidence" value="ECO:0007669"/>
    <property type="project" value="UniProtKB-SubCell"/>
</dbReference>
<gene>
    <name evidence="19 20" type="primary">cobS</name>
    <name evidence="20" type="ORF">CPPEL_03810</name>
</gene>
<reference evidence="20 21" key="1">
    <citation type="submission" date="2018-11" db="EMBL/GenBank/DDBJ databases">
        <authorList>
            <person name="Kleinhagauer T."/>
            <person name="Glaeser S.P."/>
            <person name="Spergser J."/>
            <person name="Ruckert C."/>
            <person name="Kaempfer P."/>
            <person name="Busse H.-J."/>
        </authorList>
    </citation>
    <scope>NUCLEOTIDE SEQUENCE [LARGE SCALE GENOMIC DNA]</scope>
    <source>
        <strain evidence="20 21">812CH</strain>
    </source>
</reference>
<sequence>MSDKVDFVEGAHGPAILEGPLTALSWLTILPIRGATAFDRITGARVISSVPVVGMVYGVLAALVAWLGIALGASPLLIGVLAVTAMELFGRFMHLDGLGDVADALGSYGSPAKAREVLADPHIGLIGAASGLLSLLAQVAAIGSIATLAPDHLPVALLAIAAGPAIGRLGVLFVCHQSRAPMKPTGFAAQMIGTIPTSRIVVWIASYAVVLLIALPFAPGIALACWIALACTCISAWLFSRHCDRRFEGLNGDCCGFVIHLCTTIALVVLALSL</sequence>
<accession>A0A3G6IXN0</accession>
<dbReference type="UniPathway" id="UPA00148">
    <property type="reaction ID" value="UER00238"/>
</dbReference>
<evidence type="ECO:0000256" key="17">
    <source>
        <dbReference type="ARBA" id="ARBA00048623"/>
    </source>
</evidence>
<dbReference type="GO" id="GO:0009236">
    <property type="term" value="P:cobalamin biosynthetic process"/>
    <property type="evidence" value="ECO:0007669"/>
    <property type="project" value="UniProtKB-UniRule"/>
</dbReference>
<evidence type="ECO:0000256" key="3">
    <source>
        <dbReference type="ARBA" id="ARBA00004663"/>
    </source>
</evidence>
<feature type="transmembrane region" description="Helical" evidence="19">
    <location>
        <begin position="196"/>
        <end position="215"/>
    </location>
</feature>
<evidence type="ECO:0000256" key="2">
    <source>
        <dbReference type="ARBA" id="ARBA00004651"/>
    </source>
</evidence>
<evidence type="ECO:0000256" key="6">
    <source>
        <dbReference type="ARBA" id="ARBA00015850"/>
    </source>
</evidence>
<dbReference type="PANTHER" id="PTHR34148">
    <property type="entry name" value="ADENOSYLCOBINAMIDE-GDP RIBAZOLETRANSFERASE"/>
    <property type="match status" value="1"/>
</dbReference>
<keyword evidence="7 19" id="KW-1003">Cell membrane</keyword>
<keyword evidence="8 19" id="KW-0169">Cobalamin biosynthesis</keyword>
<evidence type="ECO:0000256" key="9">
    <source>
        <dbReference type="ARBA" id="ARBA00022679"/>
    </source>
</evidence>
<comment type="cofactor">
    <cofactor evidence="1 19">
        <name>Mg(2+)</name>
        <dbReference type="ChEBI" id="CHEBI:18420"/>
    </cofactor>
</comment>
<comment type="catalytic activity">
    <reaction evidence="17 19">
        <text>alpha-ribazole + adenosylcob(III)inamide-GDP = adenosylcob(III)alamin + GMP + H(+)</text>
        <dbReference type="Rhea" id="RHEA:16049"/>
        <dbReference type="ChEBI" id="CHEBI:10329"/>
        <dbReference type="ChEBI" id="CHEBI:15378"/>
        <dbReference type="ChEBI" id="CHEBI:18408"/>
        <dbReference type="ChEBI" id="CHEBI:58115"/>
        <dbReference type="ChEBI" id="CHEBI:60487"/>
        <dbReference type="EC" id="2.7.8.26"/>
    </reaction>
</comment>
<dbReference type="Proteomes" id="UP000271426">
    <property type="component" value="Chromosome"/>
</dbReference>